<keyword evidence="2" id="KW-1185">Reference proteome</keyword>
<sequence>MRPCLEILKEFSGYKSLTRHFGSLVKDLPEQKRIKIWGCAFWVRYRKEKLKVLWGEFWSMLTSHLLTYHTQWFYL</sequence>
<evidence type="ECO:0000313" key="1">
    <source>
        <dbReference type="EMBL" id="KAG8535445.1"/>
    </source>
</evidence>
<reference evidence="1" key="1">
    <citation type="thesis" date="2020" institute="ProQuest LLC" country="789 East Eisenhower Parkway, Ann Arbor, MI, USA">
        <title>Comparative Genomics and Chromosome Evolution.</title>
        <authorList>
            <person name="Mudd A.B."/>
        </authorList>
    </citation>
    <scope>NUCLEOTIDE SEQUENCE</scope>
    <source>
        <strain evidence="1">237g6f4</strain>
        <tissue evidence="1">Blood</tissue>
    </source>
</reference>
<name>A0AAV6YKG3_ENGPU</name>
<gene>
    <name evidence="1" type="ORF">GDO81_028510</name>
</gene>
<dbReference type="EMBL" id="WNYA01066549">
    <property type="protein sequence ID" value="KAG8535445.1"/>
    <property type="molecule type" value="Genomic_DNA"/>
</dbReference>
<organism evidence="1 2">
    <name type="scientific">Engystomops pustulosus</name>
    <name type="common">Tungara frog</name>
    <name type="synonym">Physalaemus pustulosus</name>
    <dbReference type="NCBI Taxonomy" id="76066"/>
    <lineage>
        <taxon>Eukaryota</taxon>
        <taxon>Metazoa</taxon>
        <taxon>Chordata</taxon>
        <taxon>Craniata</taxon>
        <taxon>Vertebrata</taxon>
        <taxon>Euteleostomi</taxon>
        <taxon>Amphibia</taxon>
        <taxon>Batrachia</taxon>
        <taxon>Anura</taxon>
        <taxon>Neobatrachia</taxon>
        <taxon>Hyloidea</taxon>
        <taxon>Leptodactylidae</taxon>
        <taxon>Leiuperinae</taxon>
        <taxon>Engystomops</taxon>
    </lineage>
</organism>
<proteinExistence type="predicted"/>
<protein>
    <submittedName>
        <fullName evidence="1">Uncharacterized protein</fullName>
    </submittedName>
</protein>
<accession>A0AAV6YKG3</accession>
<comment type="caution">
    <text evidence="1">The sequence shown here is derived from an EMBL/GenBank/DDBJ whole genome shotgun (WGS) entry which is preliminary data.</text>
</comment>
<evidence type="ECO:0000313" key="2">
    <source>
        <dbReference type="Proteomes" id="UP000824782"/>
    </source>
</evidence>
<dbReference type="AlphaFoldDB" id="A0AAV6YKG3"/>
<dbReference type="Proteomes" id="UP000824782">
    <property type="component" value="Unassembled WGS sequence"/>
</dbReference>